<evidence type="ECO:0000256" key="1">
    <source>
        <dbReference type="ARBA" id="ARBA00004651"/>
    </source>
</evidence>
<dbReference type="InterPro" id="IPR007208">
    <property type="entry name" value="MrpF/PhaF-like"/>
</dbReference>
<keyword evidence="3" id="KW-0813">Transport</keyword>
<dbReference type="EMBL" id="JAGIOF010000001">
    <property type="protein sequence ID" value="MBP2387194.1"/>
    <property type="molecule type" value="Genomic_DNA"/>
</dbReference>
<evidence type="ECO:0000256" key="4">
    <source>
        <dbReference type="ARBA" id="ARBA00022475"/>
    </source>
</evidence>
<dbReference type="PANTHER" id="PTHR34702:SF1">
    <property type="entry name" value="NA(+)_H(+) ANTIPORTER SUBUNIT F"/>
    <property type="match status" value="1"/>
</dbReference>
<evidence type="ECO:0000256" key="5">
    <source>
        <dbReference type="ARBA" id="ARBA00022692"/>
    </source>
</evidence>
<keyword evidence="7 8" id="KW-0472">Membrane</keyword>
<keyword evidence="4" id="KW-1003">Cell membrane</keyword>
<comment type="subcellular location">
    <subcellularLocation>
        <location evidence="1">Cell membrane</location>
        <topology evidence="1">Multi-pass membrane protein</topology>
    </subcellularLocation>
</comment>
<evidence type="ECO:0000313" key="10">
    <source>
        <dbReference type="Proteomes" id="UP001296993"/>
    </source>
</evidence>
<accession>A0ABS4XFG6</accession>
<feature type="transmembrane region" description="Helical" evidence="8">
    <location>
        <begin position="60"/>
        <end position="81"/>
    </location>
</feature>
<feature type="transmembrane region" description="Helical" evidence="8">
    <location>
        <begin position="29"/>
        <end position="48"/>
    </location>
</feature>
<proteinExistence type="inferred from homology"/>
<evidence type="ECO:0000256" key="7">
    <source>
        <dbReference type="ARBA" id="ARBA00023136"/>
    </source>
</evidence>
<protein>
    <submittedName>
        <fullName evidence="9">Multicomponent Na+:H+ antiporter subunit F</fullName>
    </submittedName>
</protein>
<evidence type="ECO:0000256" key="3">
    <source>
        <dbReference type="ARBA" id="ARBA00022448"/>
    </source>
</evidence>
<comment type="similarity">
    <text evidence="2">Belongs to the CPA3 antiporters (TC 2.A.63) subunit F family.</text>
</comment>
<dbReference type="RefSeq" id="WP_209999345.1">
    <property type="nucleotide sequence ID" value="NZ_BAAAJY010000005.1"/>
</dbReference>
<dbReference type="PANTHER" id="PTHR34702">
    <property type="entry name" value="NA(+)/H(+) ANTIPORTER SUBUNIT F1"/>
    <property type="match status" value="1"/>
</dbReference>
<organism evidence="9 10">
    <name type="scientific">Paeniglutamicibacter kerguelensis</name>
    <dbReference type="NCBI Taxonomy" id="254788"/>
    <lineage>
        <taxon>Bacteria</taxon>
        <taxon>Bacillati</taxon>
        <taxon>Actinomycetota</taxon>
        <taxon>Actinomycetes</taxon>
        <taxon>Micrococcales</taxon>
        <taxon>Micrococcaceae</taxon>
        <taxon>Paeniglutamicibacter</taxon>
    </lineage>
</organism>
<keyword evidence="5 8" id="KW-0812">Transmembrane</keyword>
<gene>
    <name evidence="9" type="ORF">JOF47_002705</name>
</gene>
<reference evidence="9 10" key="1">
    <citation type="submission" date="2021-03" db="EMBL/GenBank/DDBJ databases">
        <title>Sequencing the genomes of 1000 actinobacteria strains.</title>
        <authorList>
            <person name="Klenk H.-P."/>
        </authorList>
    </citation>
    <scope>NUCLEOTIDE SEQUENCE [LARGE SCALE GENOMIC DNA]</scope>
    <source>
        <strain evidence="9 10">DSM 15797</strain>
    </source>
</reference>
<evidence type="ECO:0000313" key="9">
    <source>
        <dbReference type="EMBL" id="MBP2387194.1"/>
    </source>
</evidence>
<sequence length="87" mass="9402">MSVVLWICGTILSVSAFLAIIRLVKGPSILERVIATDVLLLIVSAALCLEMTVNKHTNNLVFVVLACLVGFIGSVTVSRYVTDRRNA</sequence>
<keyword evidence="6 8" id="KW-1133">Transmembrane helix</keyword>
<dbReference type="Pfam" id="PF04066">
    <property type="entry name" value="MrpF_PhaF"/>
    <property type="match status" value="1"/>
</dbReference>
<comment type="caution">
    <text evidence="9">The sequence shown here is derived from an EMBL/GenBank/DDBJ whole genome shotgun (WGS) entry which is preliminary data.</text>
</comment>
<evidence type="ECO:0000256" key="2">
    <source>
        <dbReference type="ARBA" id="ARBA00009212"/>
    </source>
</evidence>
<evidence type="ECO:0000256" key="6">
    <source>
        <dbReference type="ARBA" id="ARBA00022989"/>
    </source>
</evidence>
<dbReference type="Proteomes" id="UP001296993">
    <property type="component" value="Unassembled WGS sequence"/>
</dbReference>
<name>A0ABS4XFG6_9MICC</name>
<evidence type="ECO:0000256" key="8">
    <source>
        <dbReference type="SAM" id="Phobius"/>
    </source>
</evidence>
<keyword evidence="10" id="KW-1185">Reference proteome</keyword>